<dbReference type="OMA" id="QCCAIEL"/>
<feature type="compositionally biased region" description="Low complexity" evidence="1">
    <location>
        <begin position="86"/>
        <end position="97"/>
    </location>
</feature>
<dbReference type="Gramene" id="Os12t0147300-00">
    <property type="protein sequence ID" value="Os12t0147300-00"/>
    <property type="gene ID" value="Os12g0147300"/>
</dbReference>
<organism evidence="2 3">
    <name type="scientific">Oryza sativa subsp. japonica</name>
    <name type="common">Rice</name>
    <dbReference type="NCBI Taxonomy" id="39947"/>
    <lineage>
        <taxon>Eukaryota</taxon>
        <taxon>Viridiplantae</taxon>
        <taxon>Streptophyta</taxon>
        <taxon>Embryophyta</taxon>
        <taxon>Tracheophyta</taxon>
        <taxon>Spermatophyta</taxon>
        <taxon>Magnoliopsida</taxon>
        <taxon>Liliopsida</taxon>
        <taxon>Poales</taxon>
        <taxon>Poaceae</taxon>
        <taxon>BOP clade</taxon>
        <taxon>Oryzoideae</taxon>
        <taxon>Oryzeae</taxon>
        <taxon>Oryzinae</taxon>
        <taxon>Oryza</taxon>
        <taxon>Oryza sativa</taxon>
    </lineage>
</organism>
<evidence type="ECO:0000313" key="2">
    <source>
        <dbReference type="EMBL" id="BAT15891.1"/>
    </source>
</evidence>
<dbReference type="STRING" id="39947.A0A0P0Y724"/>
<gene>
    <name evidence="2" type="ordered locus">Os12g0147300</name>
    <name evidence="2" type="ORF">OSNPB_120147300</name>
</gene>
<feature type="compositionally biased region" description="Pro residues" evidence="1">
    <location>
        <begin position="98"/>
        <end position="132"/>
    </location>
</feature>
<accession>A0A0P0Y724</accession>
<feature type="region of interest" description="Disordered" evidence="1">
    <location>
        <begin position="170"/>
        <end position="225"/>
    </location>
</feature>
<protein>
    <submittedName>
        <fullName evidence="2">Os12g0147300 protein</fullName>
    </submittedName>
</protein>
<keyword evidence="3" id="KW-1185">Reference proteome</keyword>
<reference evidence="2 3" key="2">
    <citation type="journal article" date="2013" name="Plant Cell Physiol.">
        <title>Rice Annotation Project Database (RAP-DB): an integrative and interactive database for rice genomics.</title>
        <authorList>
            <person name="Sakai H."/>
            <person name="Lee S.S."/>
            <person name="Tanaka T."/>
            <person name="Numa H."/>
            <person name="Kim J."/>
            <person name="Kawahara Y."/>
            <person name="Wakimoto H."/>
            <person name="Yang C.C."/>
            <person name="Iwamoto M."/>
            <person name="Abe T."/>
            <person name="Yamada Y."/>
            <person name="Muto A."/>
            <person name="Inokuchi H."/>
            <person name="Ikemura T."/>
            <person name="Matsumoto T."/>
            <person name="Sasaki T."/>
            <person name="Itoh T."/>
        </authorList>
    </citation>
    <scope>NUCLEOTIDE SEQUENCE [LARGE SCALE GENOMIC DNA]</scope>
    <source>
        <strain evidence="3">cv. Nipponbare</strain>
    </source>
</reference>
<sequence>MDSYRIVAISLHPDAIPLHPRLRRRPSPSPSMSPVLASPPPPAPLPSPLPPSKPVSPPSPPSPPPASPRRLVSPLGSHPPPPLPSPASRLTSSRLHPSLPPRSPRHQPSPPRHLHPPPPPRPPPHQPLPPSPLLSAIPHLRLGSPELRPIPPLPASAHLLASSTLDPSTAPLAAAEPSSSSLSPYSLSASSPTLGSSPVHLRPPSLLQPRGRAPNPSPTSGGRSLWIQWQRTPGSPSSPCHLKHLLRSMRKTCHWTIAEGNARKFAATCFLLICSMKDEMIHLYLNNSTMALAIPREACLLGAPRCHGIGMLVGAFSICKEQEQVREAILEGTCGCFVVPIGFGTQCCAIEL</sequence>
<proteinExistence type="predicted"/>
<dbReference type="EMBL" id="AP014968">
    <property type="protein sequence ID" value="BAT15891.1"/>
    <property type="molecule type" value="Genomic_DNA"/>
</dbReference>
<dbReference type="Proteomes" id="UP000059680">
    <property type="component" value="Chromosome 12"/>
</dbReference>
<feature type="compositionally biased region" description="Low complexity" evidence="1">
    <location>
        <begin position="170"/>
        <end position="198"/>
    </location>
</feature>
<feature type="compositionally biased region" description="Pro residues" evidence="1">
    <location>
        <begin position="27"/>
        <end position="67"/>
    </location>
</feature>
<dbReference type="PaxDb" id="39947-A0A0P0Y724"/>
<evidence type="ECO:0000256" key="1">
    <source>
        <dbReference type="SAM" id="MobiDB-lite"/>
    </source>
</evidence>
<evidence type="ECO:0000313" key="3">
    <source>
        <dbReference type="Proteomes" id="UP000059680"/>
    </source>
</evidence>
<reference evidence="2 3" key="3">
    <citation type="journal article" date="2013" name="Rice">
        <title>Improvement of the Oryza sativa Nipponbare reference genome using next generation sequence and optical map data.</title>
        <authorList>
            <person name="Kawahara Y."/>
            <person name="de la Bastide M."/>
            <person name="Hamilton J.P."/>
            <person name="Kanamori H."/>
            <person name="McCombie W.R."/>
            <person name="Ouyang S."/>
            <person name="Schwartz D.C."/>
            <person name="Tanaka T."/>
            <person name="Wu J."/>
            <person name="Zhou S."/>
            <person name="Childs K.L."/>
            <person name="Davidson R.M."/>
            <person name="Lin H."/>
            <person name="Quesada-Ocampo L."/>
            <person name="Vaillancourt B."/>
            <person name="Sakai H."/>
            <person name="Lee S.S."/>
            <person name="Kim J."/>
            <person name="Numa H."/>
            <person name="Itoh T."/>
            <person name="Buell C.R."/>
            <person name="Matsumoto T."/>
        </authorList>
    </citation>
    <scope>NUCLEOTIDE SEQUENCE [LARGE SCALE GENOMIC DNA]</scope>
    <source>
        <strain evidence="3">cv. Nipponbare</strain>
    </source>
</reference>
<name>A0A0P0Y724_ORYSJ</name>
<dbReference type="AlphaFoldDB" id="A0A0P0Y724"/>
<dbReference type="eggNOG" id="KOG1922">
    <property type="taxonomic scope" value="Eukaryota"/>
</dbReference>
<dbReference type="InParanoid" id="A0A0P0Y724"/>
<reference evidence="3" key="1">
    <citation type="journal article" date="2005" name="Nature">
        <title>The map-based sequence of the rice genome.</title>
        <authorList>
            <consortium name="International rice genome sequencing project (IRGSP)"/>
            <person name="Matsumoto T."/>
            <person name="Wu J."/>
            <person name="Kanamori H."/>
            <person name="Katayose Y."/>
            <person name="Fujisawa M."/>
            <person name="Namiki N."/>
            <person name="Mizuno H."/>
            <person name="Yamamoto K."/>
            <person name="Antonio B.A."/>
            <person name="Baba T."/>
            <person name="Sakata K."/>
            <person name="Nagamura Y."/>
            <person name="Aoki H."/>
            <person name="Arikawa K."/>
            <person name="Arita K."/>
            <person name="Bito T."/>
            <person name="Chiden Y."/>
            <person name="Fujitsuka N."/>
            <person name="Fukunaka R."/>
            <person name="Hamada M."/>
            <person name="Harada C."/>
            <person name="Hayashi A."/>
            <person name="Hijishita S."/>
            <person name="Honda M."/>
            <person name="Hosokawa S."/>
            <person name="Ichikawa Y."/>
            <person name="Idonuma A."/>
            <person name="Iijima M."/>
            <person name="Ikeda M."/>
            <person name="Ikeno M."/>
            <person name="Ito K."/>
            <person name="Ito S."/>
            <person name="Ito T."/>
            <person name="Ito Y."/>
            <person name="Ito Y."/>
            <person name="Iwabuchi A."/>
            <person name="Kamiya K."/>
            <person name="Karasawa W."/>
            <person name="Kurita K."/>
            <person name="Katagiri S."/>
            <person name="Kikuta A."/>
            <person name="Kobayashi H."/>
            <person name="Kobayashi N."/>
            <person name="Machita K."/>
            <person name="Maehara T."/>
            <person name="Masukawa M."/>
            <person name="Mizubayashi T."/>
            <person name="Mukai Y."/>
            <person name="Nagasaki H."/>
            <person name="Nagata Y."/>
            <person name="Naito S."/>
            <person name="Nakashima M."/>
            <person name="Nakama Y."/>
            <person name="Nakamichi Y."/>
            <person name="Nakamura M."/>
            <person name="Meguro A."/>
            <person name="Negishi M."/>
            <person name="Ohta I."/>
            <person name="Ohta T."/>
            <person name="Okamoto M."/>
            <person name="Ono N."/>
            <person name="Saji S."/>
            <person name="Sakaguchi M."/>
            <person name="Sakai K."/>
            <person name="Shibata M."/>
            <person name="Shimokawa T."/>
            <person name="Song J."/>
            <person name="Takazaki Y."/>
            <person name="Terasawa K."/>
            <person name="Tsugane M."/>
            <person name="Tsuji K."/>
            <person name="Ueda S."/>
            <person name="Waki K."/>
            <person name="Yamagata H."/>
            <person name="Yamamoto M."/>
            <person name="Yamamoto S."/>
            <person name="Yamane H."/>
            <person name="Yoshiki S."/>
            <person name="Yoshihara R."/>
            <person name="Yukawa K."/>
            <person name="Zhong H."/>
            <person name="Yano M."/>
            <person name="Yuan Q."/>
            <person name="Ouyang S."/>
            <person name="Liu J."/>
            <person name="Jones K.M."/>
            <person name="Gansberger K."/>
            <person name="Moffat K."/>
            <person name="Hill J."/>
            <person name="Bera J."/>
            <person name="Fadrosh D."/>
            <person name="Jin S."/>
            <person name="Johri S."/>
            <person name="Kim M."/>
            <person name="Overton L."/>
            <person name="Reardon M."/>
            <person name="Tsitrin T."/>
            <person name="Vuong H."/>
            <person name="Weaver B."/>
            <person name="Ciecko A."/>
            <person name="Tallon L."/>
            <person name="Jackson J."/>
            <person name="Pai G."/>
            <person name="Aken S.V."/>
            <person name="Utterback T."/>
            <person name="Reidmuller S."/>
            <person name="Feldblyum T."/>
            <person name="Hsiao J."/>
            <person name="Zismann V."/>
            <person name="Iobst S."/>
            <person name="de Vazeille A.R."/>
            <person name="Buell C.R."/>
            <person name="Ying K."/>
            <person name="Li Y."/>
            <person name="Lu T."/>
            <person name="Huang Y."/>
            <person name="Zhao Q."/>
            <person name="Feng Q."/>
            <person name="Zhang L."/>
            <person name="Zhu J."/>
            <person name="Weng Q."/>
            <person name="Mu J."/>
            <person name="Lu Y."/>
            <person name="Fan D."/>
            <person name="Liu Y."/>
            <person name="Guan J."/>
            <person name="Zhang Y."/>
            <person name="Yu S."/>
            <person name="Liu X."/>
            <person name="Zhang Y."/>
            <person name="Hong G."/>
            <person name="Han B."/>
            <person name="Choisne N."/>
            <person name="Demange N."/>
            <person name="Orjeda G."/>
            <person name="Samain S."/>
            <person name="Cattolico L."/>
            <person name="Pelletier E."/>
            <person name="Couloux A."/>
            <person name="Segurens B."/>
            <person name="Wincker P."/>
            <person name="D'Hont A."/>
            <person name="Scarpelli C."/>
            <person name="Weissenbach J."/>
            <person name="Salanoubat M."/>
            <person name="Quetier F."/>
            <person name="Yu Y."/>
            <person name="Kim H.R."/>
            <person name="Rambo T."/>
            <person name="Currie J."/>
            <person name="Collura K."/>
            <person name="Luo M."/>
            <person name="Yang T."/>
            <person name="Ammiraju J.S.S."/>
            <person name="Engler F."/>
            <person name="Soderlund C."/>
            <person name="Wing R.A."/>
            <person name="Palmer L.E."/>
            <person name="de la Bastide M."/>
            <person name="Spiegel L."/>
            <person name="Nascimento L."/>
            <person name="Zutavern T."/>
            <person name="O'Shaughnessy A."/>
            <person name="Dike S."/>
            <person name="Dedhia N."/>
            <person name="Preston R."/>
            <person name="Balija V."/>
            <person name="McCombie W.R."/>
            <person name="Chow T."/>
            <person name="Chen H."/>
            <person name="Chung M."/>
            <person name="Chen C."/>
            <person name="Shaw J."/>
            <person name="Wu H."/>
            <person name="Hsiao K."/>
            <person name="Chao Y."/>
            <person name="Chu M."/>
            <person name="Cheng C."/>
            <person name="Hour A."/>
            <person name="Lee P."/>
            <person name="Lin S."/>
            <person name="Lin Y."/>
            <person name="Liou J."/>
            <person name="Liu S."/>
            <person name="Hsing Y."/>
            <person name="Raghuvanshi S."/>
            <person name="Mohanty A."/>
            <person name="Bharti A.K."/>
            <person name="Gaur A."/>
            <person name="Gupta V."/>
            <person name="Kumar D."/>
            <person name="Ravi V."/>
            <person name="Vij S."/>
            <person name="Kapur A."/>
            <person name="Khurana P."/>
            <person name="Khurana P."/>
            <person name="Khurana J.P."/>
            <person name="Tyagi A.K."/>
            <person name="Gaikwad K."/>
            <person name="Singh A."/>
            <person name="Dalal V."/>
            <person name="Srivastava S."/>
            <person name="Dixit A."/>
            <person name="Pal A.K."/>
            <person name="Ghazi I.A."/>
            <person name="Yadav M."/>
            <person name="Pandit A."/>
            <person name="Bhargava A."/>
            <person name="Sureshbabu K."/>
            <person name="Batra K."/>
            <person name="Sharma T.R."/>
            <person name="Mohapatra T."/>
            <person name="Singh N.K."/>
            <person name="Messing J."/>
            <person name="Nelson A.B."/>
            <person name="Fuks G."/>
            <person name="Kavchok S."/>
            <person name="Keizer G."/>
            <person name="Linton E."/>
            <person name="Llaca V."/>
            <person name="Song R."/>
            <person name="Tanyolac B."/>
            <person name="Young S."/>
            <person name="Ho-Il K."/>
            <person name="Hahn J.H."/>
            <person name="Sangsakoo G."/>
            <person name="Vanavichit A."/>
            <person name="de Mattos Luiz.A.T."/>
            <person name="Zimmer P.D."/>
            <person name="Malone G."/>
            <person name="Dellagostin O."/>
            <person name="de Oliveira A.C."/>
            <person name="Bevan M."/>
            <person name="Bancroft I."/>
            <person name="Minx P."/>
            <person name="Cordum H."/>
            <person name="Wilson R."/>
            <person name="Cheng Z."/>
            <person name="Jin W."/>
            <person name="Jiang J."/>
            <person name="Leong S.A."/>
            <person name="Iwama H."/>
            <person name="Gojobori T."/>
            <person name="Itoh T."/>
            <person name="Niimura Y."/>
            <person name="Fujii Y."/>
            <person name="Habara T."/>
            <person name="Sakai H."/>
            <person name="Sato Y."/>
            <person name="Wilson G."/>
            <person name="Kumar K."/>
            <person name="McCouch S."/>
            <person name="Juretic N."/>
            <person name="Hoen D."/>
            <person name="Wright S."/>
            <person name="Bruskiewich R."/>
            <person name="Bureau T."/>
            <person name="Miyao A."/>
            <person name="Hirochika H."/>
            <person name="Nishikawa T."/>
            <person name="Kadowaki K."/>
            <person name="Sugiura M."/>
            <person name="Burr B."/>
            <person name="Sasaki T."/>
        </authorList>
    </citation>
    <scope>NUCLEOTIDE SEQUENCE [LARGE SCALE GENOMIC DNA]</scope>
    <source>
        <strain evidence="3">cv. Nipponbare</strain>
    </source>
</reference>
<feature type="region of interest" description="Disordered" evidence="1">
    <location>
        <begin position="10"/>
        <end position="137"/>
    </location>
</feature>